<keyword evidence="7" id="KW-1185">Reference proteome</keyword>
<feature type="compositionally biased region" description="Basic and acidic residues" evidence="2">
    <location>
        <begin position="394"/>
        <end position="403"/>
    </location>
</feature>
<dbReference type="InterPro" id="IPR017733">
    <property type="entry name" value="OmpA-like_dom_proteobacteria"/>
</dbReference>
<dbReference type="InterPro" id="IPR038522">
    <property type="entry name" value="T4/T6SS_DotU_sf"/>
</dbReference>
<dbReference type="RefSeq" id="WP_067032379.1">
    <property type="nucleotide sequence ID" value="NZ_CP187511.1"/>
</dbReference>
<gene>
    <name evidence="5" type="ORF">MGA5115_00862</name>
    <name evidence="6" type="ORF">MGA5116_01080</name>
</gene>
<dbReference type="AlphaFoldDB" id="A0A1C3JND4"/>
<evidence type="ECO:0000256" key="1">
    <source>
        <dbReference type="PROSITE-ProRule" id="PRU00473"/>
    </source>
</evidence>
<feature type="transmembrane region" description="Helical" evidence="3">
    <location>
        <begin position="232"/>
        <end position="256"/>
    </location>
</feature>
<sequence>MDFNGNRTVIIPMPGGQTSLSEQAPSTSTQGDVNWSGLFDDPEKFTCSGLNRLESSAFKLLSLVPAIRKSQTNPSLALLRQQIVEEIEVYEASARKAGIDARTVMIGRYILCTVLDEAVLNTPWGGQSDWQNDSLLSLFHKETWGGENFFVMLENLEKDPAGNIDLLELMYVCLSLGFEGRYAVEEDRAGKLMQIRSRLYRLISTQRKDPARYLSANWQGESMSNQGLRRFVPLWVFVAVLSGVLALLLFVLLYVLNQSSNPPYHQLTSLSEQTVTTLDRPRIIDVSALQTLREFLKPEIEQGLVKVEERNANVRIIMQGDLFFRSGSAQLTSKYDSLVRRVAQALLEVEGSVLVEGHSDNQPINTLQFPSNWHLSKARAEAVATELRDYTNESQRFKSEAKADSQPVADNSTRDGRAQNRRVEIVLLSNVIWRSQGGSN</sequence>
<keyword evidence="3" id="KW-1133">Transmembrane helix</keyword>
<feature type="compositionally biased region" description="Polar residues" evidence="2">
    <location>
        <begin position="16"/>
        <end position="27"/>
    </location>
</feature>
<dbReference type="InterPro" id="IPR017732">
    <property type="entry name" value="T4/T6SS_DotU"/>
</dbReference>
<evidence type="ECO:0000313" key="5">
    <source>
        <dbReference type="EMBL" id="SBT16778.1"/>
    </source>
</evidence>
<dbReference type="Gene3D" id="3.30.1330.60">
    <property type="entry name" value="OmpA-like domain"/>
    <property type="match status" value="1"/>
</dbReference>
<dbReference type="Proteomes" id="UP000092840">
    <property type="component" value="Unassembled WGS sequence"/>
</dbReference>
<dbReference type="InterPro" id="IPR006665">
    <property type="entry name" value="OmpA-like"/>
</dbReference>
<dbReference type="NCBIfam" id="NF038228">
    <property type="entry name" value="IcmH_DotU_IVB"/>
    <property type="match status" value="1"/>
</dbReference>
<evidence type="ECO:0000259" key="4">
    <source>
        <dbReference type="PROSITE" id="PS51123"/>
    </source>
</evidence>
<name>A0A1C3JND4_9GAMM</name>
<feature type="region of interest" description="Disordered" evidence="2">
    <location>
        <begin position="394"/>
        <end position="416"/>
    </location>
</feature>
<evidence type="ECO:0000256" key="3">
    <source>
        <dbReference type="SAM" id="Phobius"/>
    </source>
</evidence>
<dbReference type="PROSITE" id="PS51123">
    <property type="entry name" value="OMPA_2"/>
    <property type="match status" value="1"/>
</dbReference>
<dbReference type="Proteomes" id="UP000092871">
    <property type="component" value="Unassembled WGS sequence"/>
</dbReference>
<dbReference type="GO" id="GO:0016020">
    <property type="term" value="C:membrane"/>
    <property type="evidence" value="ECO:0007669"/>
    <property type="project" value="UniProtKB-UniRule"/>
</dbReference>
<dbReference type="NCBIfam" id="TIGR03349">
    <property type="entry name" value="IV_VI_DotU"/>
    <property type="match status" value="1"/>
</dbReference>
<dbReference type="PANTHER" id="PTHR38033:SF1">
    <property type="entry name" value="DOTU FAMILY TYPE IV_VI SECRETION SYSTEM PROTEIN"/>
    <property type="match status" value="1"/>
</dbReference>
<dbReference type="InterPro" id="IPR036737">
    <property type="entry name" value="OmpA-like_sf"/>
</dbReference>
<feature type="region of interest" description="Disordered" evidence="2">
    <location>
        <begin position="1"/>
        <end position="27"/>
    </location>
</feature>
<evidence type="ECO:0000313" key="8">
    <source>
        <dbReference type="Proteomes" id="UP000092871"/>
    </source>
</evidence>
<keyword evidence="1 3" id="KW-0472">Membrane</keyword>
<dbReference type="Pfam" id="PF00691">
    <property type="entry name" value="OmpA"/>
    <property type="match status" value="1"/>
</dbReference>
<dbReference type="CDD" id="cd07185">
    <property type="entry name" value="OmpA_C-like"/>
    <property type="match status" value="1"/>
</dbReference>
<organism evidence="5 8">
    <name type="scientific">Marinomonas gallaica</name>
    <dbReference type="NCBI Taxonomy" id="1806667"/>
    <lineage>
        <taxon>Bacteria</taxon>
        <taxon>Pseudomonadati</taxon>
        <taxon>Pseudomonadota</taxon>
        <taxon>Gammaproteobacteria</taxon>
        <taxon>Oceanospirillales</taxon>
        <taxon>Oceanospirillaceae</taxon>
        <taxon>Marinomonas</taxon>
    </lineage>
</organism>
<evidence type="ECO:0000256" key="2">
    <source>
        <dbReference type="SAM" id="MobiDB-lite"/>
    </source>
</evidence>
<accession>A0A1C3JND4</accession>
<evidence type="ECO:0000313" key="6">
    <source>
        <dbReference type="EMBL" id="SBT20494.1"/>
    </source>
</evidence>
<evidence type="ECO:0000313" key="7">
    <source>
        <dbReference type="Proteomes" id="UP000092840"/>
    </source>
</evidence>
<dbReference type="Gene3D" id="1.25.40.590">
    <property type="entry name" value="Type IV / VI secretion system, DotU"/>
    <property type="match status" value="1"/>
</dbReference>
<dbReference type="NCBIfam" id="TIGR03350">
    <property type="entry name" value="type_VI_ompA"/>
    <property type="match status" value="1"/>
</dbReference>
<dbReference type="PANTHER" id="PTHR38033">
    <property type="entry name" value="MEMBRANE PROTEIN-RELATED"/>
    <property type="match status" value="1"/>
</dbReference>
<reference evidence="6 7" key="1">
    <citation type="submission" date="2016-06" db="EMBL/GenBank/DDBJ databases">
        <authorList>
            <person name="Rodrigo-Torres L."/>
            <person name="Arahal D.R."/>
        </authorList>
    </citation>
    <scope>NUCLEOTIDE SEQUENCE [LARGE SCALE GENOMIC DNA]</scope>
    <source>
        <strain evidence="6 7">CECT 5116</strain>
    </source>
</reference>
<feature type="domain" description="OmpA-like" evidence="4">
    <location>
        <begin position="311"/>
        <end position="431"/>
    </location>
</feature>
<dbReference type="SUPFAM" id="SSF103088">
    <property type="entry name" value="OmpA-like"/>
    <property type="match status" value="1"/>
</dbReference>
<dbReference type="EMBL" id="FLRA01000003">
    <property type="protein sequence ID" value="SBT16778.1"/>
    <property type="molecule type" value="Genomic_DNA"/>
</dbReference>
<proteinExistence type="predicted"/>
<dbReference type="Pfam" id="PF09850">
    <property type="entry name" value="DotU"/>
    <property type="match status" value="1"/>
</dbReference>
<protein>
    <submittedName>
        <fullName evidence="5">Outer membrane protein Omp38</fullName>
    </submittedName>
</protein>
<dbReference type="EMBL" id="FLRB01000006">
    <property type="protein sequence ID" value="SBT20494.1"/>
    <property type="molecule type" value="Genomic_DNA"/>
</dbReference>
<keyword evidence="3" id="KW-0812">Transmembrane</keyword>
<reference evidence="5 8" key="2">
    <citation type="submission" date="2016-06" db="EMBL/GenBank/DDBJ databases">
        <authorList>
            <person name="Kjaerup R.B."/>
            <person name="Dalgaard T.S."/>
            <person name="Juul-Madsen H.R."/>
        </authorList>
    </citation>
    <scope>NUCLEOTIDE SEQUENCE [LARGE SCALE GENOMIC DNA]</scope>
    <source>
        <strain evidence="5 8">CECT 5115</strain>
    </source>
</reference>
<dbReference type="OrthoDB" id="345640at2"/>